<dbReference type="EMBL" id="JAGHKO010000001">
    <property type="protein sequence ID" value="MBO9198888.1"/>
    <property type="molecule type" value="Genomic_DNA"/>
</dbReference>
<evidence type="ECO:0000313" key="2">
    <source>
        <dbReference type="EMBL" id="MBO9198888.1"/>
    </source>
</evidence>
<keyword evidence="3" id="KW-1185">Reference proteome</keyword>
<organism evidence="2 3">
    <name type="scientific">Niastella soli</name>
    <dbReference type="NCBI Taxonomy" id="2821487"/>
    <lineage>
        <taxon>Bacteria</taxon>
        <taxon>Pseudomonadati</taxon>
        <taxon>Bacteroidota</taxon>
        <taxon>Chitinophagia</taxon>
        <taxon>Chitinophagales</taxon>
        <taxon>Chitinophagaceae</taxon>
        <taxon>Niastella</taxon>
    </lineage>
</organism>
<dbReference type="Proteomes" id="UP000677244">
    <property type="component" value="Unassembled WGS sequence"/>
</dbReference>
<dbReference type="SUPFAM" id="SSF54427">
    <property type="entry name" value="NTF2-like"/>
    <property type="match status" value="1"/>
</dbReference>
<evidence type="ECO:0000259" key="1">
    <source>
        <dbReference type="Pfam" id="PF12680"/>
    </source>
</evidence>
<evidence type="ECO:0000313" key="3">
    <source>
        <dbReference type="Proteomes" id="UP000677244"/>
    </source>
</evidence>
<comment type="caution">
    <text evidence="2">The sequence shown here is derived from an EMBL/GenBank/DDBJ whole genome shotgun (WGS) entry which is preliminary data.</text>
</comment>
<dbReference type="Pfam" id="PF12680">
    <property type="entry name" value="SnoaL_2"/>
    <property type="match status" value="1"/>
</dbReference>
<accession>A0ABS3YLX4</accession>
<dbReference type="InterPro" id="IPR037401">
    <property type="entry name" value="SnoaL-like"/>
</dbReference>
<sequence length="117" mass="13650">METQYADLIQQAYSAFNARNIDQVLSAMHPQVRWANGWEGGYVNGHEEVRDYWTRQWKELDPRVEPTGFKQRPDGRLEVEVHQIVKDVQGALLFDGTVRHIYSFSDGLITRMDIEKV</sequence>
<dbReference type="RefSeq" id="WP_209136972.1">
    <property type="nucleotide sequence ID" value="NZ_JAGHKO010000001.1"/>
</dbReference>
<dbReference type="Gene3D" id="3.10.450.50">
    <property type="match status" value="1"/>
</dbReference>
<feature type="domain" description="SnoaL-like" evidence="1">
    <location>
        <begin position="10"/>
        <end position="112"/>
    </location>
</feature>
<gene>
    <name evidence="2" type="ORF">J7I42_01345</name>
</gene>
<name>A0ABS3YLX4_9BACT</name>
<proteinExistence type="predicted"/>
<dbReference type="InterPro" id="IPR032710">
    <property type="entry name" value="NTF2-like_dom_sf"/>
</dbReference>
<protein>
    <submittedName>
        <fullName evidence="2">Nuclear transport factor 2 family protein</fullName>
    </submittedName>
</protein>
<reference evidence="2 3" key="1">
    <citation type="submission" date="2021-03" db="EMBL/GenBank/DDBJ databases">
        <title>Assistant Professor.</title>
        <authorList>
            <person name="Huq M.A."/>
        </authorList>
    </citation>
    <scope>NUCLEOTIDE SEQUENCE [LARGE SCALE GENOMIC DNA]</scope>
    <source>
        <strain evidence="2 3">MAH-29</strain>
    </source>
</reference>